<comment type="caution">
    <text evidence="1">The sequence shown here is derived from an EMBL/GenBank/DDBJ whole genome shotgun (WGS) entry which is preliminary data.</text>
</comment>
<dbReference type="PANTHER" id="PTHR47326">
    <property type="entry name" value="TRANSPOSABLE ELEMENT TC3 TRANSPOSASE-LIKE PROTEIN"/>
    <property type="match status" value="1"/>
</dbReference>
<dbReference type="PANTHER" id="PTHR47326:SF1">
    <property type="entry name" value="HTH PSQ-TYPE DOMAIN-CONTAINING PROTEIN"/>
    <property type="match status" value="1"/>
</dbReference>
<dbReference type="Proteomes" id="UP000617340">
    <property type="component" value="Unassembled WGS sequence"/>
</dbReference>
<accession>A0A834IZD0</accession>
<sequence length="91" mass="10372">MSSTVRGFVHDDATAHFSRLARQFLNERFPNKWIGRGESINWSTRSTDLNPLDLYLFGAHLKSLVNDAPVNDVEEPRYRIQECCSASSNNT</sequence>
<keyword evidence="2" id="KW-1185">Reference proteome</keyword>
<gene>
    <name evidence="1" type="ORF">HZH68_017039</name>
</gene>
<dbReference type="EMBL" id="JACSDZ010000025">
    <property type="protein sequence ID" value="KAF7379194.1"/>
    <property type="molecule type" value="Genomic_DNA"/>
</dbReference>
<proteinExistence type="predicted"/>
<evidence type="ECO:0000313" key="1">
    <source>
        <dbReference type="EMBL" id="KAF7379194.1"/>
    </source>
</evidence>
<dbReference type="GO" id="GO:0003676">
    <property type="term" value="F:nucleic acid binding"/>
    <property type="evidence" value="ECO:0007669"/>
    <property type="project" value="InterPro"/>
</dbReference>
<evidence type="ECO:0008006" key="3">
    <source>
        <dbReference type="Google" id="ProtNLM"/>
    </source>
</evidence>
<organism evidence="1 2">
    <name type="scientific">Vespula germanica</name>
    <name type="common">German yellow jacket</name>
    <name type="synonym">Paravespula germanica</name>
    <dbReference type="NCBI Taxonomy" id="30212"/>
    <lineage>
        <taxon>Eukaryota</taxon>
        <taxon>Metazoa</taxon>
        <taxon>Ecdysozoa</taxon>
        <taxon>Arthropoda</taxon>
        <taxon>Hexapoda</taxon>
        <taxon>Insecta</taxon>
        <taxon>Pterygota</taxon>
        <taxon>Neoptera</taxon>
        <taxon>Endopterygota</taxon>
        <taxon>Hymenoptera</taxon>
        <taxon>Apocrita</taxon>
        <taxon>Aculeata</taxon>
        <taxon>Vespoidea</taxon>
        <taxon>Vespidae</taxon>
        <taxon>Vespinae</taxon>
        <taxon>Vespula</taxon>
    </lineage>
</organism>
<dbReference type="Gene3D" id="3.30.420.10">
    <property type="entry name" value="Ribonuclease H-like superfamily/Ribonuclease H"/>
    <property type="match status" value="1"/>
</dbReference>
<dbReference type="AlphaFoldDB" id="A0A834IZD0"/>
<reference evidence="1" key="1">
    <citation type="journal article" date="2020" name="G3 (Bethesda)">
        <title>High-Quality Assemblies for Three Invasive Social Wasps from the &lt;i&gt;Vespula&lt;/i&gt; Genus.</title>
        <authorList>
            <person name="Harrop T.W.R."/>
            <person name="Guhlin J."/>
            <person name="McLaughlin G.M."/>
            <person name="Permina E."/>
            <person name="Stockwell P."/>
            <person name="Gilligan J."/>
            <person name="Le Lec M.F."/>
            <person name="Gruber M.A.M."/>
            <person name="Quinn O."/>
            <person name="Lovegrove M."/>
            <person name="Duncan E.J."/>
            <person name="Remnant E.J."/>
            <person name="Van Eeckhoven J."/>
            <person name="Graham B."/>
            <person name="Knapp R.A."/>
            <person name="Langford K.W."/>
            <person name="Kronenberg Z."/>
            <person name="Press M.O."/>
            <person name="Eacker S.M."/>
            <person name="Wilson-Rankin E.E."/>
            <person name="Purcell J."/>
            <person name="Lester P.J."/>
            <person name="Dearden P.K."/>
        </authorList>
    </citation>
    <scope>NUCLEOTIDE SEQUENCE</scope>
    <source>
        <strain evidence="1">Linc-1</strain>
    </source>
</reference>
<evidence type="ECO:0000313" key="2">
    <source>
        <dbReference type="Proteomes" id="UP000617340"/>
    </source>
</evidence>
<protein>
    <recommendedName>
        <fullName evidence="3">Transposase</fullName>
    </recommendedName>
</protein>
<dbReference type="InterPro" id="IPR036397">
    <property type="entry name" value="RNaseH_sf"/>
</dbReference>
<name>A0A834IZD0_VESGE</name>